<accession>A0A6A6CHB8</accession>
<sequence>MHFFYTAAVALTAINSALGVPLKKRDTVYKIVDLNQTYTGYYLTVNEAQGNGGEYSADEESQAEINFEYAAETAGDGSTSFTSESAGSQGETLTFRTILNQGTVHDVQDDDCTYIAEGFFAFRDQQPGQPYSFAINLFTGDPNGENGNIGSITLSLS</sequence>
<dbReference type="EMBL" id="ML993596">
    <property type="protein sequence ID" value="KAF2166555.1"/>
    <property type="molecule type" value="Genomic_DNA"/>
</dbReference>
<evidence type="ECO:0000313" key="2">
    <source>
        <dbReference type="EMBL" id="KAF2166555.1"/>
    </source>
</evidence>
<keyword evidence="1" id="KW-0732">Signal</keyword>
<evidence type="ECO:0000256" key="1">
    <source>
        <dbReference type="SAM" id="SignalP"/>
    </source>
</evidence>
<organism evidence="2 3">
    <name type="scientific">Zasmidium cellare ATCC 36951</name>
    <dbReference type="NCBI Taxonomy" id="1080233"/>
    <lineage>
        <taxon>Eukaryota</taxon>
        <taxon>Fungi</taxon>
        <taxon>Dikarya</taxon>
        <taxon>Ascomycota</taxon>
        <taxon>Pezizomycotina</taxon>
        <taxon>Dothideomycetes</taxon>
        <taxon>Dothideomycetidae</taxon>
        <taxon>Mycosphaerellales</taxon>
        <taxon>Mycosphaerellaceae</taxon>
        <taxon>Zasmidium</taxon>
    </lineage>
</organism>
<gene>
    <name evidence="2" type="ORF">M409DRAFT_54892</name>
</gene>
<dbReference type="Proteomes" id="UP000799537">
    <property type="component" value="Unassembled WGS sequence"/>
</dbReference>
<evidence type="ECO:0000313" key="3">
    <source>
        <dbReference type="Proteomes" id="UP000799537"/>
    </source>
</evidence>
<proteinExistence type="predicted"/>
<reference evidence="2" key="1">
    <citation type="journal article" date="2020" name="Stud. Mycol.">
        <title>101 Dothideomycetes genomes: a test case for predicting lifestyles and emergence of pathogens.</title>
        <authorList>
            <person name="Haridas S."/>
            <person name="Albert R."/>
            <person name="Binder M."/>
            <person name="Bloem J."/>
            <person name="Labutti K."/>
            <person name="Salamov A."/>
            <person name="Andreopoulos B."/>
            <person name="Baker S."/>
            <person name="Barry K."/>
            <person name="Bills G."/>
            <person name="Bluhm B."/>
            <person name="Cannon C."/>
            <person name="Castanera R."/>
            <person name="Culley D."/>
            <person name="Daum C."/>
            <person name="Ezra D."/>
            <person name="Gonzalez J."/>
            <person name="Henrissat B."/>
            <person name="Kuo A."/>
            <person name="Liang C."/>
            <person name="Lipzen A."/>
            <person name="Lutzoni F."/>
            <person name="Magnuson J."/>
            <person name="Mondo S."/>
            <person name="Nolan M."/>
            <person name="Ohm R."/>
            <person name="Pangilinan J."/>
            <person name="Park H.-J."/>
            <person name="Ramirez L."/>
            <person name="Alfaro M."/>
            <person name="Sun H."/>
            <person name="Tritt A."/>
            <person name="Yoshinaga Y."/>
            <person name="Zwiers L.-H."/>
            <person name="Turgeon B."/>
            <person name="Goodwin S."/>
            <person name="Spatafora J."/>
            <person name="Crous P."/>
            <person name="Grigoriev I."/>
        </authorList>
    </citation>
    <scope>NUCLEOTIDE SEQUENCE</scope>
    <source>
        <strain evidence="2">ATCC 36951</strain>
    </source>
</reference>
<keyword evidence="3" id="KW-1185">Reference proteome</keyword>
<feature type="chain" id="PRO_5025375284" description="Ubiquitin 3 binding protein But2 C-terminal domain-containing protein" evidence="1">
    <location>
        <begin position="20"/>
        <end position="157"/>
    </location>
</feature>
<dbReference type="GeneID" id="54566134"/>
<dbReference type="RefSeq" id="XP_033667444.1">
    <property type="nucleotide sequence ID" value="XM_033812862.1"/>
</dbReference>
<name>A0A6A6CHB8_ZASCE</name>
<feature type="signal peptide" evidence="1">
    <location>
        <begin position="1"/>
        <end position="19"/>
    </location>
</feature>
<dbReference type="AlphaFoldDB" id="A0A6A6CHB8"/>
<protein>
    <recommendedName>
        <fullName evidence="4">Ubiquitin 3 binding protein But2 C-terminal domain-containing protein</fullName>
    </recommendedName>
</protein>
<evidence type="ECO:0008006" key="4">
    <source>
        <dbReference type="Google" id="ProtNLM"/>
    </source>
</evidence>